<evidence type="ECO:0000313" key="1">
    <source>
        <dbReference type="EMBL" id="KAL1593330.1"/>
    </source>
</evidence>
<proteinExistence type="predicted"/>
<name>A0ABR3QMF5_9PLEO</name>
<evidence type="ECO:0000313" key="2">
    <source>
        <dbReference type="Proteomes" id="UP001521785"/>
    </source>
</evidence>
<reference evidence="1 2" key="1">
    <citation type="submission" date="2024-02" db="EMBL/GenBank/DDBJ databases">
        <title>De novo assembly and annotation of 12 fungi associated with fruit tree decline syndrome in Ontario, Canada.</title>
        <authorList>
            <person name="Sulman M."/>
            <person name="Ellouze W."/>
            <person name="Ilyukhin E."/>
        </authorList>
    </citation>
    <scope>NUCLEOTIDE SEQUENCE [LARGE SCALE GENOMIC DNA]</scope>
    <source>
        <strain evidence="1 2">M42-189</strain>
    </source>
</reference>
<gene>
    <name evidence="1" type="ORF">SLS60_010938</name>
</gene>
<accession>A0ABR3QMF5</accession>
<dbReference type="EMBL" id="JAKJXO020000019">
    <property type="protein sequence ID" value="KAL1593330.1"/>
    <property type="molecule type" value="Genomic_DNA"/>
</dbReference>
<keyword evidence="2" id="KW-1185">Reference proteome</keyword>
<sequence length="187" mass="21054">MLTFKRAWIFATGLVLGFSLLVEDSHSFVQKRAAFLQSLHVLGELKRMSPQAEQYYNILLSFHQSIKSYREQLTREKQKSRPTLVDRIFLTDFTAELDEAEHIATQLPSPDTIVLDPSLAVWPMDFDHLSSAANNVGPIDPALMGDNDVIMRMLWDVDRYAGTCLDPLLPDEGMGLDCSAQVEDPLA</sequence>
<comment type="caution">
    <text evidence="1">The sequence shown here is derived from an EMBL/GenBank/DDBJ whole genome shotgun (WGS) entry which is preliminary data.</text>
</comment>
<protein>
    <submittedName>
        <fullName evidence="1">Uncharacterized protein</fullName>
    </submittedName>
</protein>
<dbReference type="Proteomes" id="UP001521785">
    <property type="component" value="Unassembled WGS sequence"/>
</dbReference>
<organism evidence="1 2">
    <name type="scientific">Paraconiothyrium brasiliense</name>
    <dbReference type="NCBI Taxonomy" id="300254"/>
    <lineage>
        <taxon>Eukaryota</taxon>
        <taxon>Fungi</taxon>
        <taxon>Dikarya</taxon>
        <taxon>Ascomycota</taxon>
        <taxon>Pezizomycotina</taxon>
        <taxon>Dothideomycetes</taxon>
        <taxon>Pleosporomycetidae</taxon>
        <taxon>Pleosporales</taxon>
        <taxon>Massarineae</taxon>
        <taxon>Didymosphaeriaceae</taxon>
        <taxon>Paraconiothyrium</taxon>
    </lineage>
</organism>